<dbReference type="EMBL" id="JAYMGW010000019">
    <property type="protein sequence ID" value="MEC4266791.1"/>
    <property type="molecule type" value="Genomic_DNA"/>
</dbReference>
<organism evidence="1 2">
    <name type="scientific">Flagellimonas halotolerans</name>
    <dbReference type="NCBI Taxonomy" id="3112164"/>
    <lineage>
        <taxon>Bacteria</taxon>
        <taxon>Pseudomonadati</taxon>
        <taxon>Bacteroidota</taxon>
        <taxon>Flavobacteriia</taxon>
        <taxon>Flavobacteriales</taxon>
        <taxon>Flavobacteriaceae</taxon>
        <taxon>Flagellimonas</taxon>
    </lineage>
</organism>
<sequence>MKRWIGFILHLAMIVVLTSFGSYTVMNKKDIEIPESLKVTTNLEFFAPQGSVALLDEDEVAPPPFLGKAFNGFKEALAFKESRGKYHSVNTLGYLGKYQFGSSTLNLMGVYDMDEFLVTPELQEKAFEANIARNKWILRRDIKRFNGKTIGGVKVTESGILAAAHLAGAGNVKKYLRSYGQNDVTDAYGSSISHYMKKFAGYDISNIKQQKNAKV</sequence>
<evidence type="ECO:0000313" key="1">
    <source>
        <dbReference type="EMBL" id="MEC4266791.1"/>
    </source>
</evidence>
<accession>A0ABU6IUY5</accession>
<name>A0ABU6IUY5_9FLAO</name>
<reference evidence="1 2" key="1">
    <citation type="submission" date="2024-01" db="EMBL/GenBank/DDBJ databases">
        <title>The strains designed SYSU M86414 and SYSU M84420 isolated from the marine sediment in San Sha City (Hainan Province, China).</title>
        <authorList>
            <person name="Guo D."/>
        </authorList>
    </citation>
    <scope>NUCLEOTIDE SEQUENCE [LARGE SCALE GENOMIC DNA]</scope>
    <source>
        <strain evidence="1 2">SYSU M84420</strain>
    </source>
</reference>
<dbReference type="InterPro" id="IPR023346">
    <property type="entry name" value="Lysozyme-like_dom_sf"/>
</dbReference>
<proteinExistence type="predicted"/>
<dbReference type="Proteomes" id="UP001355298">
    <property type="component" value="Unassembled WGS sequence"/>
</dbReference>
<dbReference type="RefSeq" id="WP_326279994.1">
    <property type="nucleotide sequence ID" value="NZ_JAYKYV010000019.1"/>
</dbReference>
<dbReference type="SUPFAM" id="SSF53955">
    <property type="entry name" value="Lysozyme-like"/>
    <property type="match status" value="1"/>
</dbReference>
<dbReference type="Gene3D" id="1.10.530.10">
    <property type="match status" value="1"/>
</dbReference>
<protein>
    <recommendedName>
        <fullName evidence="3">Peptidoglycan-binding protein LysM</fullName>
    </recommendedName>
</protein>
<keyword evidence="2" id="KW-1185">Reference proteome</keyword>
<comment type="caution">
    <text evidence="1">The sequence shown here is derived from an EMBL/GenBank/DDBJ whole genome shotgun (WGS) entry which is preliminary data.</text>
</comment>
<gene>
    <name evidence="1" type="ORF">VOP03_15655</name>
</gene>
<evidence type="ECO:0008006" key="3">
    <source>
        <dbReference type="Google" id="ProtNLM"/>
    </source>
</evidence>
<evidence type="ECO:0000313" key="2">
    <source>
        <dbReference type="Proteomes" id="UP001355298"/>
    </source>
</evidence>